<dbReference type="InterPro" id="IPR050366">
    <property type="entry name" value="BP-dependent_transpt_permease"/>
</dbReference>
<dbReference type="CDD" id="cd06261">
    <property type="entry name" value="TM_PBP2"/>
    <property type="match status" value="1"/>
</dbReference>
<keyword evidence="6 7" id="KW-0472">Membrane</keyword>
<feature type="transmembrane region" description="Helical" evidence="7">
    <location>
        <begin position="81"/>
        <end position="104"/>
    </location>
</feature>
<feature type="transmembrane region" description="Helical" evidence="7">
    <location>
        <begin position="249"/>
        <end position="270"/>
    </location>
</feature>
<protein>
    <submittedName>
        <fullName evidence="9">ABC transporter permease</fullName>
    </submittedName>
</protein>
<keyword evidence="5 7" id="KW-1133">Transmembrane helix</keyword>
<dbReference type="AlphaFoldDB" id="A0AAU2A4U1"/>
<sequence>MASAALAPDRRRPPLPVLFAALAVAVIALLVVTGDRLAPYTPEDQDLLLGVAGPGGGHWLGTDTLGRDVLSQVIAGTRNAVVGPLCVALGAVLLGVPLGVLAGYRGGLLDITANRFADLVYALPAMLLIIVVAGMLGGGYWLAVAVLTLLTLPAEIRLCRATTLVQARLPYVEAARTLGLPASSVMFRHILPNILPTVVATFLLDFVAALVGLSGLSYLGLGAAPGTPDWGQLLQQGQSLLPVNPYMSLAPALAITATATSVTLLGDWIHDSRTTKPAHR</sequence>
<comment type="similarity">
    <text evidence="7">Belongs to the binding-protein-dependent transport system permease family.</text>
</comment>
<comment type="subcellular location">
    <subcellularLocation>
        <location evidence="1 7">Cell membrane</location>
        <topology evidence="1 7">Multi-pass membrane protein</topology>
    </subcellularLocation>
</comment>
<evidence type="ECO:0000256" key="3">
    <source>
        <dbReference type="ARBA" id="ARBA00022475"/>
    </source>
</evidence>
<evidence type="ECO:0000256" key="6">
    <source>
        <dbReference type="ARBA" id="ARBA00023136"/>
    </source>
</evidence>
<dbReference type="InterPro" id="IPR000515">
    <property type="entry name" value="MetI-like"/>
</dbReference>
<evidence type="ECO:0000256" key="5">
    <source>
        <dbReference type="ARBA" id="ARBA00022989"/>
    </source>
</evidence>
<organism evidence="9">
    <name type="scientific">Streptomyces sp. NBC_00093</name>
    <dbReference type="NCBI Taxonomy" id="2975649"/>
    <lineage>
        <taxon>Bacteria</taxon>
        <taxon>Bacillati</taxon>
        <taxon>Actinomycetota</taxon>
        <taxon>Actinomycetes</taxon>
        <taxon>Kitasatosporales</taxon>
        <taxon>Streptomycetaceae</taxon>
        <taxon>Streptomyces</taxon>
    </lineage>
</organism>
<keyword evidence="3" id="KW-1003">Cell membrane</keyword>
<keyword evidence="4 7" id="KW-0812">Transmembrane</keyword>
<dbReference type="Gene3D" id="1.10.3720.10">
    <property type="entry name" value="MetI-like"/>
    <property type="match status" value="1"/>
</dbReference>
<keyword evidence="2 7" id="KW-0813">Transport</keyword>
<dbReference type="InterPro" id="IPR035906">
    <property type="entry name" value="MetI-like_sf"/>
</dbReference>
<dbReference type="PANTHER" id="PTHR43386">
    <property type="entry name" value="OLIGOPEPTIDE TRANSPORT SYSTEM PERMEASE PROTEIN APPC"/>
    <property type="match status" value="1"/>
</dbReference>
<evidence type="ECO:0000256" key="2">
    <source>
        <dbReference type="ARBA" id="ARBA00022448"/>
    </source>
</evidence>
<evidence type="ECO:0000259" key="8">
    <source>
        <dbReference type="PROSITE" id="PS50928"/>
    </source>
</evidence>
<dbReference type="SUPFAM" id="SSF161098">
    <property type="entry name" value="MetI-like"/>
    <property type="match status" value="1"/>
</dbReference>
<feature type="transmembrane region" description="Helical" evidence="7">
    <location>
        <begin position="116"/>
        <end position="134"/>
    </location>
</feature>
<accession>A0AAU2A4U1</accession>
<evidence type="ECO:0000313" key="9">
    <source>
        <dbReference type="EMBL" id="WTT18546.1"/>
    </source>
</evidence>
<name>A0AAU2A4U1_9ACTN</name>
<dbReference type="GO" id="GO:0005886">
    <property type="term" value="C:plasma membrane"/>
    <property type="evidence" value="ECO:0007669"/>
    <property type="project" value="UniProtKB-SubCell"/>
</dbReference>
<feature type="transmembrane region" description="Helical" evidence="7">
    <location>
        <begin position="194"/>
        <end position="221"/>
    </location>
</feature>
<proteinExistence type="inferred from homology"/>
<evidence type="ECO:0000256" key="1">
    <source>
        <dbReference type="ARBA" id="ARBA00004651"/>
    </source>
</evidence>
<evidence type="ECO:0000256" key="7">
    <source>
        <dbReference type="RuleBase" id="RU363032"/>
    </source>
</evidence>
<dbReference type="PANTHER" id="PTHR43386:SF1">
    <property type="entry name" value="D,D-DIPEPTIDE TRANSPORT SYSTEM PERMEASE PROTEIN DDPC-RELATED"/>
    <property type="match status" value="1"/>
</dbReference>
<dbReference type="Pfam" id="PF00528">
    <property type="entry name" value="BPD_transp_1"/>
    <property type="match status" value="1"/>
</dbReference>
<dbReference type="GO" id="GO:0055085">
    <property type="term" value="P:transmembrane transport"/>
    <property type="evidence" value="ECO:0007669"/>
    <property type="project" value="InterPro"/>
</dbReference>
<gene>
    <name evidence="9" type="ORF">OHA22_24940</name>
</gene>
<dbReference type="PROSITE" id="PS50928">
    <property type="entry name" value="ABC_TM1"/>
    <property type="match status" value="1"/>
</dbReference>
<dbReference type="EMBL" id="CP108222">
    <property type="protein sequence ID" value="WTT18546.1"/>
    <property type="molecule type" value="Genomic_DNA"/>
</dbReference>
<evidence type="ECO:0000256" key="4">
    <source>
        <dbReference type="ARBA" id="ARBA00022692"/>
    </source>
</evidence>
<feature type="domain" description="ABC transmembrane type-1" evidence="8">
    <location>
        <begin position="81"/>
        <end position="266"/>
    </location>
</feature>
<reference evidence="9" key="1">
    <citation type="submission" date="2022-10" db="EMBL/GenBank/DDBJ databases">
        <title>The complete genomes of actinobacterial strains from the NBC collection.</title>
        <authorList>
            <person name="Joergensen T.S."/>
            <person name="Alvarez Arevalo M."/>
            <person name="Sterndorff E.B."/>
            <person name="Faurdal D."/>
            <person name="Vuksanovic O."/>
            <person name="Mourched A.-S."/>
            <person name="Charusanti P."/>
            <person name="Shaw S."/>
            <person name="Blin K."/>
            <person name="Weber T."/>
        </authorList>
    </citation>
    <scope>NUCLEOTIDE SEQUENCE</scope>
    <source>
        <strain evidence="9">NBC_00093</strain>
    </source>
</reference>